<keyword evidence="4" id="KW-1185">Reference proteome</keyword>
<proteinExistence type="predicted"/>
<organism evidence="3 4">
    <name type="scientific">Podospora australis</name>
    <dbReference type="NCBI Taxonomy" id="1536484"/>
    <lineage>
        <taxon>Eukaryota</taxon>
        <taxon>Fungi</taxon>
        <taxon>Dikarya</taxon>
        <taxon>Ascomycota</taxon>
        <taxon>Pezizomycotina</taxon>
        <taxon>Sordariomycetes</taxon>
        <taxon>Sordariomycetidae</taxon>
        <taxon>Sordariales</taxon>
        <taxon>Podosporaceae</taxon>
        <taxon>Podospora</taxon>
    </lineage>
</organism>
<dbReference type="EMBL" id="MU864752">
    <property type="protein sequence ID" value="KAK4182115.1"/>
    <property type="molecule type" value="Genomic_DNA"/>
</dbReference>
<feature type="signal peptide" evidence="2">
    <location>
        <begin position="1"/>
        <end position="17"/>
    </location>
</feature>
<reference evidence="3" key="1">
    <citation type="journal article" date="2023" name="Mol. Phylogenet. Evol.">
        <title>Genome-scale phylogeny and comparative genomics of the fungal order Sordariales.</title>
        <authorList>
            <person name="Hensen N."/>
            <person name="Bonometti L."/>
            <person name="Westerberg I."/>
            <person name="Brannstrom I.O."/>
            <person name="Guillou S."/>
            <person name="Cros-Aarteil S."/>
            <person name="Calhoun S."/>
            <person name="Haridas S."/>
            <person name="Kuo A."/>
            <person name="Mondo S."/>
            <person name="Pangilinan J."/>
            <person name="Riley R."/>
            <person name="LaButti K."/>
            <person name="Andreopoulos B."/>
            <person name="Lipzen A."/>
            <person name="Chen C."/>
            <person name="Yan M."/>
            <person name="Daum C."/>
            <person name="Ng V."/>
            <person name="Clum A."/>
            <person name="Steindorff A."/>
            <person name="Ohm R.A."/>
            <person name="Martin F."/>
            <person name="Silar P."/>
            <person name="Natvig D.O."/>
            <person name="Lalanne C."/>
            <person name="Gautier V."/>
            <person name="Ament-Velasquez S.L."/>
            <person name="Kruys A."/>
            <person name="Hutchinson M.I."/>
            <person name="Powell A.J."/>
            <person name="Barry K."/>
            <person name="Miller A.N."/>
            <person name="Grigoriev I.V."/>
            <person name="Debuchy R."/>
            <person name="Gladieux P."/>
            <person name="Hiltunen Thoren M."/>
            <person name="Johannesson H."/>
        </authorList>
    </citation>
    <scope>NUCLEOTIDE SEQUENCE</scope>
    <source>
        <strain evidence="3">PSN309</strain>
    </source>
</reference>
<evidence type="ECO:0000256" key="1">
    <source>
        <dbReference type="SAM" id="MobiDB-lite"/>
    </source>
</evidence>
<feature type="compositionally biased region" description="Polar residues" evidence="1">
    <location>
        <begin position="19"/>
        <end position="31"/>
    </location>
</feature>
<comment type="caution">
    <text evidence="3">The sequence shown here is derived from an EMBL/GenBank/DDBJ whole genome shotgun (WGS) entry which is preliminary data.</text>
</comment>
<protein>
    <submittedName>
        <fullName evidence="3">Uncharacterized protein</fullName>
    </submittedName>
</protein>
<dbReference type="Proteomes" id="UP001302126">
    <property type="component" value="Unassembled WGS sequence"/>
</dbReference>
<name>A0AAN6WHR2_9PEZI</name>
<dbReference type="AlphaFoldDB" id="A0AAN6WHR2"/>
<evidence type="ECO:0000313" key="3">
    <source>
        <dbReference type="EMBL" id="KAK4182115.1"/>
    </source>
</evidence>
<reference evidence="3" key="2">
    <citation type="submission" date="2023-05" db="EMBL/GenBank/DDBJ databases">
        <authorList>
            <consortium name="Lawrence Berkeley National Laboratory"/>
            <person name="Steindorff A."/>
            <person name="Hensen N."/>
            <person name="Bonometti L."/>
            <person name="Westerberg I."/>
            <person name="Brannstrom I.O."/>
            <person name="Guillou S."/>
            <person name="Cros-Aarteil S."/>
            <person name="Calhoun S."/>
            <person name="Haridas S."/>
            <person name="Kuo A."/>
            <person name="Mondo S."/>
            <person name="Pangilinan J."/>
            <person name="Riley R."/>
            <person name="Labutti K."/>
            <person name="Andreopoulos B."/>
            <person name="Lipzen A."/>
            <person name="Chen C."/>
            <person name="Yanf M."/>
            <person name="Daum C."/>
            <person name="Ng V."/>
            <person name="Clum A."/>
            <person name="Ohm R."/>
            <person name="Martin F."/>
            <person name="Silar P."/>
            <person name="Natvig D."/>
            <person name="Lalanne C."/>
            <person name="Gautier V."/>
            <person name="Ament-Velasquez S.L."/>
            <person name="Kruys A."/>
            <person name="Hutchinson M.I."/>
            <person name="Powell A.J."/>
            <person name="Barry K."/>
            <person name="Miller A.N."/>
            <person name="Grigoriev I.V."/>
            <person name="Debuchy R."/>
            <person name="Gladieux P."/>
            <person name="Thoren M.H."/>
            <person name="Johannesson H."/>
        </authorList>
    </citation>
    <scope>NUCLEOTIDE SEQUENCE</scope>
    <source>
        <strain evidence="3">PSN309</strain>
    </source>
</reference>
<accession>A0AAN6WHR2</accession>
<sequence length="96" mass="10531">MKLTSAIRLAGLALVSASPQYTNPVEPTQSVAVRAPQDRQPPDDGSHPKYKAICYDLNVKRNPPYTWTAGHQESPIQSEGARCIHCQDQASKVQDT</sequence>
<feature type="region of interest" description="Disordered" evidence="1">
    <location>
        <begin position="19"/>
        <end position="49"/>
    </location>
</feature>
<feature type="non-terminal residue" evidence="3">
    <location>
        <position position="96"/>
    </location>
</feature>
<gene>
    <name evidence="3" type="ORF">QBC35DRAFT_468329</name>
</gene>
<evidence type="ECO:0000256" key="2">
    <source>
        <dbReference type="SAM" id="SignalP"/>
    </source>
</evidence>
<evidence type="ECO:0000313" key="4">
    <source>
        <dbReference type="Proteomes" id="UP001302126"/>
    </source>
</evidence>
<feature type="chain" id="PRO_5042836930" evidence="2">
    <location>
        <begin position="18"/>
        <end position="96"/>
    </location>
</feature>
<keyword evidence="2" id="KW-0732">Signal</keyword>
<feature type="compositionally biased region" description="Basic and acidic residues" evidence="1">
    <location>
        <begin position="36"/>
        <end position="47"/>
    </location>
</feature>